<evidence type="ECO:0000313" key="13">
    <source>
        <dbReference type="EMBL" id="AGX45175.1"/>
    </source>
</evidence>
<dbReference type="CDD" id="cd03255">
    <property type="entry name" value="ABC_MJ0796_LolCDE_FtsE"/>
    <property type="match status" value="1"/>
</dbReference>
<name>U5MX52_CLOSA</name>
<dbReference type="GO" id="GO:0016887">
    <property type="term" value="F:ATP hydrolysis activity"/>
    <property type="evidence" value="ECO:0007669"/>
    <property type="project" value="InterPro"/>
</dbReference>
<keyword evidence="3" id="KW-1003">Cell membrane</keyword>
<dbReference type="GO" id="GO:0098796">
    <property type="term" value="C:membrane protein complex"/>
    <property type="evidence" value="ECO:0007669"/>
    <property type="project" value="UniProtKB-ARBA"/>
</dbReference>
<dbReference type="RefSeq" id="WP_022750180.1">
    <property type="nucleotide sequence ID" value="NC_022571.1"/>
</dbReference>
<sequence>MCLLELKNINKYYKISGSNKFHVIKDVNVSFNKGELVSIIGESGSGKSTLMNLIGGLDSNYSGELLVNGKDISKLRKKELDTYRKSKVGFVFQSFNLISHLSILDNVTIAMTLSNVKKKARIKRAKEILSELGLENQINKKPSQLSGGQKQRVAIARALINNPEIIIADEPTGSLDSKTTMQVLEILRNIAEKGKLVIMVTHSEKVASCSSRVVKIADGKIISDDEIFKFENTYNLEDSSSNQKRFKFFGIRGKNLGIISAVKLALKNMKEKFARNIFLSIGGSIGIMSVILMLSLGNGVKTYFNTMMNSHVNPLVIEVNMPSEEDDKTIDLDVAKIQKPEINKEKSFEDTDIQKLSQIENVSQIEKGYTLISMGSNSLSYNGKGSNLIRLSTISSNITESNIQEGSLPKEGEILINKAVSDKLGGDVVGQKVTLNLLLNQKTVKAEFVVSGIENASGDLSSIIKSVFLNYSDLEKIYSENNSALKPNVMYINTTSEKYTPAIKEKVKEFGYSGSSQEQMTSMFNEMINITTYALSGIAAISLIVSAIMIIVVMYISVVERTKEIGIIKAIGARRKDIRRIFVCEAFLIGVFSGVIGLVFSYAVMNGINTMSNKLFNINVVIIKNSYAAFGVGVSIIISILSGILPANKASKLDPVESLRRE</sequence>
<dbReference type="eggNOG" id="COG0577">
    <property type="taxonomic scope" value="Bacteria"/>
</dbReference>
<evidence type="ECO:0000259" key="12">
    <source>
        <dbReference type="PROSITE" id="PS50893"/>
    </source>
</evidence>
<dbReference type="InterPro" id="IPR017911">
    <property type="entry name" value="MacB-like_ATP-bd"/>
</dbReference>
<reference evidence="13 14" key="1">
    <citation type="journal article" date="2013" name="Genome Announc.">
        <title>Complete Genome Sequence of the Solvent Producer Clostridium saccharobutylicum NCP262 (DSM 13864).</title>
        <authorList>
            <person name="Poehlein A."/>
            <person name="Hartwich K."/>
            <person name="Krabben P."/>
            <person name="Ehrenreich A."/>
            <person name="Liebl W."/>
            <person name="Durre P."/>
            <person name="Gottschalk G."/>
            <person name="Daniel R."/>
        </authorList>
    </citation>
    <scope>NUCLEOTIDE SEQUENCE [LARGE SCALE GENOMIC DNA]</scope>
    <source>
        <strain evidence="13">DSM 13864</strain>
    </source>
</reference>
<feature type="transmembrane region" description="Helical" evidence="11">
    <location>
        <begin position="533"/>
        <end position="559"/>
    </location>
</feature>
<dbReference type="EC" id="3.6.3.-" evidence="13"/>
<keyword evidence="6" id="KW-0547">Nucleotide-binding</keyword>
<dbReference type="PROSITE" id="PS50893">
    <property type="entry name" value="ABC_TRANSPORTER_2"/>
    <property type="match status" value="1"/>
</dbReference>
<dbReference type="InterPro" id="IPR025857">
    <property type="entry name" value="MacB_PCD"/>
</dbReference>
<dbReference type="EMBL" id="CP006721">
    <property type="protein sequence ID" value="AGX45175.1"/>
    <property type="molecule type" value="Genomic_DNA"/>
</dbReference>
<evidence type="ECO:0000256" key="7">
    <source>
        <dbReference type="ARBA" id="ARBA00022840"/>
    </source>
</evidence>
<keyword evidence="9 11" id="KW-0472">Membrane</keyword>
<dbReference type="OrthoDB" id="2079174at2"/>
<dbReference type="GO" id="GO:0022857">
    <property type="term" value="F:transmembrane transporter activity"/>
    <property type="evidence" value="ECO:0007669"/>
    <property type="project" value="UniProtKB-ARBA"/>
</dbReference>
<keyword evidence="7 13" id="KW-0067">ATP-binding</keyword>
<keyword evidence="8 11" id="KW-1133">Transmembrane helix</keyword>
<dbReference type="Proteomes" id="UP000017118">
    <property type="component" value="Chromosome"/>
</dbReference>
<dbReference type="Pfam" id="PF00005">
    <property type="entry name" value="ABC_tran"/>
    <property type="match status" value="1"/>
</dbReference>
<evidence type="ECO:0000256" key="5">
    <source>
        <dbReference type="ARBA" id="ARBA00022692"/>
    </source>
</evidence>
<dbReference type="Pfam" id="PF02687">
    <property type="entry name" value="FtsX"/>
    <property type="match status" value="1"/>
</dbReference>
<feature type="transmembrane region" description="Helical" evidence="11">
    <location>
        <begin position="277"/>
        <end position="297"/>
    </location>
</feature>
<feature type="domain" description="ABC transporter" evidence="12">
    <location>
        <begin position="4"/>
        <end position="243"/>
    </location>
</feature>
<dbReference type="Pfam" id="PF12704">
    <property type="entry name" value="MacB_PCD"/>
    <property type="match status" value="1"/>
</dbReference>
<keyword evidence="4" id="KW-0997">Cell inner membrane</keyword>
<dbReference type="HOGENOM" id="CLU_000604_78_2_9"/>
<dbReference type="PANTHER" id="PTHR42798:SF6">
    <property type="entry name" value="CELL DIVISION ATP-BINDING PROTEIN FTSE"/>
    <property type="match status" value="1"/>
</dbReference>
<evidence type="ECO:0000256" key="8">
    <source>
        <dbReference type="ARBA" id="ARBA00022989"/>
    </source>
</evidence>
<evidence type="ECO:0000256" key="9">
    <source>
        <dbReference type="ARBA" id="ARBA00023136"/>
    </source>
</evidence>
<organism evidence="13 14">
    <name type="scientific">Clostridium saccharobutylicum DSM 13864</name>
    <dbReference type="NCBI Taxonomy" id="1345695"/>
    <lineage>
        <taxon>Bacteria</taxon>
        <taxon>Bacillati</taxon>
        <taxon>Bacillota</taxon>
        <taxon>Clostridia</taxon>
        <taxon>Eubacteriales</taxon>
        <taxon>Clostridiaceae</taxon>
        <taxon>Clostridium</taxon>
    </lineage>
</organism>
<dbReference type="InterPro" id="IPR017871">
    <property type="entry name" value="ABC_transporter-like_CS"/>
</dbReference>
<dbReference type="SMART" id="SM00382">
    <property type="entry name" value="AAA"/>
    <property type="match status" value="1"/>
</dbReference>
<dbReference type="PROSITE" id="PS00211">
    <property type="entry name" value="ABC_TRANSPORTER_1"/>
    <property type="match status" value="1"/>
</dbReference>
<keyword evidence="14" id="KW-1185">Reference proteome</keyword>
<evidence type="ECO:0000256" key="2">
    <source>
        <dbReference type="ARBA" id="ARBA00022448"/>
    </source>
</evidence>
<accession>U5MX52</accession>
<keyword evidence="13" id="KW-0378">Hydrolase</keyword>
<comment type="subcellular location">
    <subcellularLocation>
        <location evidence="1">Cell inner membrane</location>
        <topology evidence="1">Multi-pass membrane protein</topology>
    </subcellularLocation>
</comment>
<dbReference type="InterPro" id="IPR027417">
    <property type="entry name" value="P-loop_NTPase"/>
</dbReference>
<dbReference type="eggNOG" id="COG1136">
    <property type="taxonomic scope" value="Bacteria"/>
</dbReference>
<keyword evidence="2" id="KW-0813">Transport</keyword>
<dbReference type="PATRIC" id="fig|1345695.10.peg.2108"/>
<evidence type="ECO:0000256" key="6">
    <source>
        <dbReference type="ARBA" id="ARBA00022741"/>
    </source>
</evidence>
<evidence type="ECO:0000256" key="4">
    <source>
        <dbReference type="ARBA" id="ARBA00022519"/>
    </source>
</evidence>
<comment type="similarity">
    <text evidence="10">Belongs to the ABC transporter superfamily. Macrolide exporter (TC 3.A.1.122) family.</text>
</comment>
<dbReference type="InterPro" id="IPR003593">
    <property type="entry name" value="AAA+_ATPase"/>
</dbReference>
<dbReference type="GO" id="GO:0005886">
    <property type="term" value="C:plasma membrane"/>
    <property type="evidence" value="ECO:0007669"/>
    <property type="project" value="UniProtKB-SubCell"/>
</dbReference>
<evidence type="ECO:0000256" key="3">
    <source>
        <dbReference type="ARBA" id="ARBA00022475"/>
    </source>
</evidence>
<dbReference type="KEGG" id="csb:CLSA_c42150"/>
<gene>
    <name evidence="13" type="primary">macB3</name>
    <name evidence="13" type="ORF">CLSA_c42150</name>
</gene>
<dbReference type="GeneID" id="55476494"/>
<keyword evidence="5 11" id="KW-0812">Transmembrane</keyword>
<dbReference type="GO" id="GO:0005524">
    <property type="term" value="F:ATP binding"/>
    <property type="evidence" value="ECO:0007669"/>
    <property type="project" value="UniProtKB-KW"/>
</dbReference>
<dbReference type="InterPro" id="IPR003838">
    <property type="entry name" value="ABC3_permease_C"/>
</dbReference>
<dbReference type="InterPro" id="IPR003439">
    <property type="entry name" value="ABC_transporter-like_ATP-bd"/>
</dbReference>
<protein>
    <submittedName>
        <fullName evidence="13">Macrolide export ATP-binding/permease protein MacB</fullName>
        <ecNumber evidence="13">3.6.3.-</ecNumber>
    </submittedName>
</protein>
<dbReference type="SUPFAM" id="SSF52540">
    <property type="entry name" value="P-loop containing nucleoside triphosphate hydrolases"/>
    <property type="match status" value="1"/>
</dbReference>
<dbReference type="Gene3D" id="3.40.50.300">
    <property type="entry name" value="P-loop containing nucleotide triphosphate hydrolases"/>
    <property type="match status" value="1"/>
</dbReference>
<feature type="transmembrane region" description="Helical" evidence="11">
    <location>
        <begin position="580"/>
        <end position="605"/>
    </location>
</feature>
<evidence type="ECO:0000256" key="10">
    <source>
        <dbReference type="ARBA" id="ARBA00038388"/>
    </source>
</evidence>
<dbReference type="FunFam" id="3.40.50.300:FF:000032">
    <property type="entry name" value="Export ABC transporter ATP-binding protein"/>
    <property type="match status" value="1"/>
</dbReference>
<feature type="transmembrane region" description="Helical" evidence="11">
    <location>
        <begin position="625"/>
        <end position="645"/>
    </location>
</feature>
<evidence type="ECO:0000256" key="11">
    <source>
        <dbReference type="SAM" id="Phobius"/>
    </source>
</evidence>
<dbReference type="AlphaFoldDB" id="U5MX52"/>
<evidence type="ECO:0000256" key="1">
    <source>
        <dbReference type="ARBA" id="ARBA00004429"/>
    </source>
</evidence>
<proteinExistence type="inferred from homology"/>
<dbReference type="PANTHER" id="PTHR42798">
    <property type="entry name" value="LIPOPROTEIN-RELEASING SYSTEM ATP-BINDING PROTEIN LOLD"/>
    <property type="match status" value="1"/>
</dbReference>
<evidence type="ECO:0000313" key="14">
    <source>
        <dbReference type="Proteomes" id="UP000017118"/>
    </source>
</evidence>